<protein>
    <recommendedName>
        <fullName evidence="4">Agmatine deiminase</fullName>
    </recommendedName>
</protein>
<reference evidence="2 3" key="1">
    <citation type="journal article" date="2013" name="Genome Announc.">
        <title>Draft Genome Sequence of Arcticibacter svalbardensis Strain MN12-7T, a Member of the Family Sphingobacteriaceae Isolated from an Arctic Soil Sample.</title>
        <authorList>
            <person name="Shivaji S."/>
            <person name="Ara S."/>
            <person name="Prasad S."/>
            <person name="Manasa B.P."/>
            <person name="Begum Z."/>
            <person name="Singh A."/>
            <person name="Kumar Pinnaka A."/>
        </authorList>
    </citation>
    <scope>NUCLEOTIDE SEQUENCE [LARGE SCALE GENOMIC DNA]</scope>
    <source>
        <strain evidence="2 3">MN12-7</strain>
    </source>
</reference>
<accession>R9GXC2</accession>
<evidence type="ECO:0000256" key="1">
    <source>
        <dbReference type="ARBA" id="ARBA00022801"/>
    </source>
</evidence>
<sequence>MGIAAETSKIVLDGGNVVKGKDKVILCNKVFKENPNYSERALIKELEETFEVSKIIFLPWDKHDFTGHADGMVRFINDDTVLINKYTNESPDFQLGVRLALHNAGLKIIELPYNPYSNLSNKDASGIHQLSANERTCNRSYI</sequence>
<dbReference type="GO" id="GO:0047632">
    <property type="term" value="F:agmatine deiminase activity"/>
    <property type="evidence" value="ECO:0007669"/>
    <property type="project" value="TreeGrafter"/>
</dbReference>
<gene>
    <name evidence="2" type="ORF">ADIARSV_0411</name>
</gene>
<dbReference type="RefSeq" id="WP_016193661.1">
    <property type="nucleotide sequence ID" value="NZ_AQPN01000014.1"/>
</dbReference>
<dbReference type="PANTHER" id="PTHR31377:SF0">
    <property type="entry name" value="AGMATINE DEIMINASE-RELATED"/>
    <property type="match status" value="1"/>
</dbReference>
<dbReference type="GO" id="GO:0009446">
    <property type="term" value="P:putrescine biosynthetic process"/>
    <property type="evidence" value="ECO:0007669"/>
    <property type="project" value="InterPro"/>
</dbReference>
<proteinExistence type="predicted"/>
<evidence type="ECO:0000313" key="2">
    <source>
        <dbReference type="EMBL" id="EOR96411.1"/>
    </source>
</evidence>
<comment type="caution">
    <text evidence="2">The sequence shown here is derived from an EMBL/GenBank/DDBJ whole genome shotgun (WGS) entry which is preliminary data.</text>
</comment>
<evidence type="ECO:0008006" key="4">
    <source>
        <dbReference type="Google" id="ProtNLM"/>
    </source>
</evidence>
<dbReference type="AlphaFoldDB" id="R9GXC2"/>
<dbReference type="SUPFAM" id="SSF55909">
    <property type="entry name" value="Pentein"/>
    <property type="match status" value="1"/>
</dbReference>
<keyword evidence="1" id="KW-0378">Hydrolase</keyword>
<dbReference type="Proteomes" id="UP000014174">
    <property type="component" value="Unassembled WGS sequence"/>
</dbReference>
<dbReference type="InterPro" id="IPR007466">
    <property type="entry name" value="Peptidyl-Arg-deiminase_porph"/>
</dbReference>
<dbReference type="Pfam" id="PF04371">
    <property type="entry name" value="PAD_porph"/>
    <property type="match status" value="1"/>
</dbReference>
<dbReference type="GO" id="GO:0004668">
    <property type="term" value="F:protein-arginine deiminase activity"/>
    <property type="evidence" value="ECO:0007669"/>
    <property type="project" value="InterPro"/>
</dbReference>
<dbReference type="EMBL" id="AQPN01000014">
    <property type="protein sequence ID" value="EOR96411.1"/>
    <property type="molecule type" value="Genomic_DNA"/>
</dbReference>
<dbReference type="Gene3D" id="3.75.10.10">
    <property type="entry name" value="L-arginine/glycine Amidinotransferase, Chain A"/>
    <property type="match status" value="1"/>
</dbReference>
<dbReference type="OrthoDB" id="7871381at2"/>
<dbReference type="eggNOG" id="COG2957">
    <property type="taxonomic scope" value="Bacteria"/>
</dbReference>
<dbReference type="PANTHER" id="PTHR31377">
    <property type="entry name" value="AGMATINE DEIMINASE-RELATED"/>
    <property type="match status" value="1"/>
</dbReference>
<evidence type="ECO:0000313" key="3">
    <source>
        <dbReference type="Proteomes" id="UP000014174"/>
    </source>
</evidence>
<name>R9GXC2_9SPHI</name>
<keyword evidence="3" id="KW-1185">Reference proteome</keyword>
<dbReference type="STRING" id="1150600.ADIARSV_0411"/>
<organism evidence="2 3">
    <name type="scientific">Arcticibacter svalbardensis MN12-7</name>
    <dbReference type="NCBI Taxonomy" id="1150600"/>
    <lineage>
        <taxon>Bacteria</taxon>
        <taxon>Pseudomonadati</taxon>
        <taxon>Bacteroidota</taxon>
        <taxon>Sphingobacteriia</taxon>
        <taxon>Sphingobacteriales</taxon>
        <taxon>Sphingobacteriaceae</taxon>
        <taxon>Arcticibacter</taxon>
    </lineage>
</organism>